<dbReference type="Proteomes" id="UP001612741">
    <property type="component" value="Unassembled WGS sequence"/>
</dbReference>
<feature type="transmembrane region" description="Helical" evidence="7">
    <location>
        <begin position="107"/>
        <end position="128"/>
    </location>
</feature>
<evidence type="ECO:0000259" key="8">
    <source>
        <dbReference type="PROSITE" id="PS50850"/>
    </source>
</evidence>
<gene>
    <name evidence="9" type="ORF">ACIBG2_43095</name>
</gene>
<feature type="transmembrane region" description="Helical" evidence="7">
    <location>
        <begin position="166"/>
        <end position="190"/>
    </location>
</feature>
<organism evidence="9 10">
    <name type="scientific">Nonomuraea typhae</name>
    <dbReference type="NCBI Taxonomy" id="2603600"/>
    <lineage>
        <taxon>Bacteria</taxon>
        <taxon>Bacillati</taxon>
        <taxon>Actinomycetota</taxon>
        <taxon>Actinomycetes</taxon>
        <taxon>Streptosporangiales</taxon>
        <taxon>Streptosporangiaceae</taxon>
        <taxon>Nonomuraea</taxon>
    </lineage>
</organism>
<accession>A0ABW7Z7S8</accession>
<dbReference type="PANTHER" id="PTHR42718">
    <property type="entry name" value="MAJOR FACILITATOR SUPERFAMILY MULTIDRUG TRANSPORTER MFSC"/>
    <property type="match status" value="1"/>
</dbReference>
<keyword evidence="2" id="KW-0813">Transport</keyword>
<evidence type="ECO:0000256" key="5">
    <source>
        <dbReference type="ARBA" id="ARBA00022989"/>
    </source>
</evidence>
<dbReference type="SUPFAM" id="SSF103473">
    <property type="entry name" value="MFS general substrate transporter"/>
    <property type="match status" value="1"/>
</dbReference>
<feature type="transmembrane region" description="Helical" evidence="7">
    <location>
        <begin position="202"/>
        <end position="221"/>
    </location>
</feature>
<evidence type="ECO:0000256" key="3">
    <source>
        <dbReference type="ARBA" id="ARBA00022475"/>
    </source>
</evidence>
<dbReference type="Gene3D" id="1.20.1720.10">
    <property type="entry name" value="Multidrug resistance protein D"/>
    <property type="match status" value="1"/>
</dbReference>
<name>A0ABW7Z7S8_9ACTN</name>
<evidence type="ECO:0000313" key="9">
    <source>
        <dbReference type="EMBL" id="MFI6504231.1"/>
    </source>
</evidence>
<feature type="transmembrane region" description="Helical" evidence="7">
    <location>
        <begin position="305"/>
        <end position="326"/>
    </location>
</feature>
<keyword evidence="6 7" id="KW-0472">Membrane</keyword>
<dbReference type="CDD" id="cd17321">
    <property type="entry name" value="MFS_MMR_MDR_like"/>
    <property type="match status" value="1"/>
</dbReference>
<dbReference type="InterPro" id="IPR036259">
    <property type="entry name" value="MFS_trans_sf"/>
</dbReference>
<dbReference type="InterPro" id="IPR011701">
    <property type="entry name" value="MFS"/>
</dbReference>
<dbReference type="Pfam" id="PF07690">
    <property type="entry name" value="MFS_1"/>
    <property type="match status" value="1"/>
</dbReference>
<feature type="transmembrane region" description="Helical" evidence="7">
    <location>
        <begin position="333"/>
        <end position="350"/>
    </location>
</feature>
<feature type="transmembrane region" description="Helical" evidence="7">
    <location>
        <begin position="227"/>
        <end position="248"/>
    </location>
</feature>
<sequence>MTVSTEAAAGPKAWIGLAVLALPTLLLSLDVTVLHLAVPHIGADLNPGATQTLWIIDVYSFMIAGFLVTMGTLGDRIGRRKLLLAGAAAFGAASVLAAYSTTAEMLIAARTLLGVAGATIMPSTLSLISNMFRDPRQRGLAIGVWATMFSVGIALGPVVGGLLLEHFWWGSVFLLGVPVMVMLLAAGPFLLPEFRDPGAGRLDPVSVLLSLATLLPITFAIKELPVYGMRPLPLLALAAGLAAGTAFVHRQRRLAEPLLDLRLFGNRAFRGALLVMMVSLAVLGGIYLFVTQYLQLVAELPPMTAGLWLLIPAIGLIATSMAAPLLARRIRPGYVLAGSLGVSALGYLWLTQATADAPVLMLAAFFVLYAGSGPVSALATDMVVGAAPPEKAGAAAALGETSGELGLAVGIAVLGSVGTAAYRTAVDASAPAPAEGARESLAAAVAAADGLAAPVAGQVLTAAKEAFTGGLTTVAVIGAVLLAAAAVLAAVSQRGTS</sequence>
<feature type="domain" description="Major facilitator superfamily (MFS) profile" evidence="8">
    <location>
        <begin position="16"/>
        <end position="496"/>
    </location>
</feature>
<feature type="transmembrane region" description="Helical" evidence="7">
    <location>
        <begin position="362"/>
        <end position="384"/>
    </location>
</feature>
<comment type="subcellular location">
    <subcellularLocation>
        <location evidence="1">Cell membrane</location>
        <topology evidence="1">Multi-pass membrane protein</topology>
    </subcellularLocation>
</comment>
<dbReference type="PANTHER" id="PTHR42718:SF47">
    <property type="entry name" value="METHYL VIOLOGEN RESISTANCE PROTEIN SMVA"/>
    <property type="match status" value="1"/>
</dbReference>
<evidence type="ECO:0000256" key="2">
    <source>
        <dbReference type="ARBA" id="ARBA00022448"/>
    </source>
</evidence>
<feature type="transmembrane region" description="Helical" evidence="7">
    <location>
        <begin position="12"/>
        <end position="37"/>
    </location>
</feature>
<evidence type="ECO:0000256" key="1">
    <source>
        <dbReference type="ARBA" id="ARBA00004651"/>
    </source>
</evidence>
<proteinExistence type="predicted"/>
<evidence type="ECO:0000313" key="10">
    <source>
        <dbReference type="Proteomes" id="UP001612741"/>
    </source>
</evidence>
<feature type="transmembrane region" description="Helical" evidence="7">
    <location>
        <begin position="470"/>
        <end position="491"/>
    </location>
</feature>
<keyword evidence="3" id="KW-1003">Cell membrane</keyword>
<protein>
    <submittedName>
        <fullName evidence="9">MFS transporter</fullName>
    </submittedName>
</protein>
<comment type="caution">
    <text evidence="9">The sequence shown here is derived from an EMBL/GenBank/DDBJ whole genome shotgun (WGS) entry which is preliminary data.</text>
</comment>
<evidence type="ECO:0000256" key="6">
    <source>
        <dbReference type="ARBA" id="ARBA00023136"/>
    </source>
</evidence>
<keyword evidence="10" id="KW-1185">Reference proteome</keyword>
<keyword evidence="4 7" id="KW-0812">Transmembrane</keyword>
<dbReference type="EMBL" id="JBITGY010000014">
    <property type="protein sequence ID" value="MFI6504231.1"/>
    <property type="molecule type" value="Genomic_DNA"/>
</dbReference>
<evidence type="ECO:0000256" key="7">
    <source>
        <dbReference type="SAM" id="Phobius"/>
    </source>
</evidence>
<dbReference type="Gene3D" id="1.20.1250.20">
    <property type="entry name" value="MFS general substrate transporter like domains"/>
    <property type="match status" value="1"/>
</dbReference>
<feature type="transmembrane region" description="Helical" evidence="7">
    <location>
        <begin position="82"/>
        <end position="101"/>
    </location>
</feature>
<evidence type="ECO:0000256" key="4">
    <source>
        <dbReference type="ARBA" id="ARBA00022692"/>
    </source>
</evidence>
<feature type="transmembrane region" description="Helical" evidence="7">
    <location>
        <begin position="140"/>
        <end position="160"/>
    </location>
</feature>
<feature type="transmembrane region" description="Helical" evidence="7">
    <location>
        <begin position="269"/>
        <end position="290"/>
    </location>
</feature>
<dbReference type="InterPro" id="IPR020846">
    <property type="entry name" value="MFS_dom"/>
</dbReference>
<dbReference type="PROSITE" id="PS50850">
    <property type="entry name" value="MFS"/>
    <property type="match status" value="1"/>
</dbReference>
<reference evidence="9 10" key="1">
    <citation type="submission" date="2024-10" db="EMBL/GenBank/DDBJ databases">
        <title>The Natural Products Discovery Center: Release of the First 8490 Sequenced Strains for Exploring Actinobacteria Biosynthetic Diversity.</title>
        <authorList>
            <person name="Kalkreuter E."/>
            <person name="Kautsar S.A."/>
            <person name="Yang D."/>
            <person name="Bader C.D."/>
            <person name="Teijaro C.N."/>
            <person name="Fluegel L."/>
            <person name="Davis C.M."/>
            <person name="Simpson J.R."/>
            <person name="Lauterbach L."/>
            <person name="Steele A.D."/>
            <person name="Gui C."/>
            <person name="Meng S."/>
            <person name="Li G."/>
            <person name="Viehrig K."/>
            <person name="Ye F."/>
            <person name="Su P."/>
            <person name="Kiefer A.F."/>
            <person name="Nichols A."/>
            <person name="Cepeda A.J."/>
            <person name="Yan W."/>
            <person name="Fan B."/>
            <person name="Jiang Y."/>
            <person name="Adhikari A."/>
            <person name="Zheng C.-J."/>
            <person name="Schuster L."/>
            <person name="Cowan T.M."/>
            <person name="Smanski M.J."/>
            <person name="Chevrette M.G."/>
            <person name="De Carvalho L.P.S."/>
            <person name="Shen B."/>
        </authorList>
    </citation>
    <scope>NUCLEOTIDE SEQUENCE [LARGE SCALE GENOMIC DNA]</scope>
    <source>
        <strain evidence="9 10">NPDC050545</strain>
    </source>
</reference>
<dbReference type="RefSeq" id="WP_397089987.1">
    <property type="nucleotide sequence ID" value="NZ_JBITGY010000014.1"/>
</dbReference>
<keyword evidence="5 7" id="KW-1133">Transmembrane helix</keyword>
<feature type="transmembrane region" description="Helical" evidence="7">
    <location>
        <begin position="49"/>
        <end position="70"/>
    </location>
</feature>